<dbReference type="GO" id="GO:0005783">
    <property type="term" value="C:endoplasmic reticulum"/>
    <property type="evidence" value="ECO:0007669"/>
    <property type="project" value="InterPro"/>
</dbReference>
<comment type="similarity">
    <text evidence="1">Belongs to the arrestin family.</text>
</comment>
<dbReference type="eggNOG" id="KOG3780">
    <property type="taxonomic scope" value="Eukaryota"/>
</dbReference>
<evidence type="ECO:0000313" key="5">
    <source>
        <dbReference type="Proteomes" id="UP000054776"/>
    </source>
</evidence>
<proteinExistence type="inferred from homology"/>
<reference evidence="4 5" key="1">
    <citation type="submission" date="2015-01" db="EMBL/GenBank/DDBJ databases">
        <title>Evolution of Trichinella species and genotypes.</title>
        <authorList>
            <person name="Korhonen P.K."/>
            <person name="Edoardo P."/>
            <person name="Giuseppe L.R."/>
            <person name="Gasser R.B."/>
        </authorList>
    </citation>
    <scope>NUCLEOTIDE SEQUENCE [LARGE SCALE GENOMIC DNA]</scope>
    <source>
        <strain evidence="4">ISS3</strain>
    </source>
</reference>
<dbReference type="Gene3D" id="2.60.40.640">
    <property type="match status" value="2"/>
</dbReference>
<dbReference type="eggNOG" id="KOG4088">
    <property type="taxonomic scope" value="Eukaryota"/>
</dbReference>
<evidence type="ECO:0000256" key="1">
    <source>
        <dbReference type="ARBA" id="ARBA00005298"/>
    </source>
</evidence>
<dbReference type="Pfam" id="PF00339">
    <property type="entry name" value="Arrestin_N"/>
    <property type="match status" value="1"/>
</dbReference>
<comment type="caution">
    <text evidence="4">The sequence shown here is derived from an EMBL/GenBank/DDBJ whole genome shotgun (WGS) entry which is preliminary data.</text>
</comment>
<evidence type="ECO:0000313" key="4">
    <source>
        <dbReference type="EMBL" id="KRY35766.1"/>
    </source>
</evidence>
<dbReference type="InterPro" id="IPR014756">
    <property type="entry name" value="Ig_E-set"/>
</dbReference>
<dbReference type="AlphaFoldDB" id="A0A0V1BFI1"/>
<dbReference type="Proteomes" id="UP000054776">
    <property type="component" value="Unassembled WGS sequence"/>
</dbReference>
<dbReference type="PANTHER" id="PTHR11188:SF176">
    <property type="entry name" value="ARRESTIN DOMAIN-CONTAINING PROTEIN 1"/>
    <property type="match status" value="1"/>
</dbReference>
<keyword evidence="5" id="KW-1185">Reference proteome</keyword>
<sequence length="802" mass="92740">MWLLCSFLCFFLISSSIADTCRNPTLVKHSGYSTTDSFFNAKTAIVIEFSVNCDQPVKEYPLYWEYEGDVHLAAQLPTGLHYQITFVNDHKKIGRGQYDIRIFDEEGFAALRKKVYTCEKKPFSFVVPILQRFITKKRLFPAIIYKIRKKSMKHLECFDIILNSDTNQIFAGTVFSGHLVIALTVPIRIGQLVVAFTGEMRTKWVDKVSENIFDSVEPIVNFKTQMYLNERGTDDPVEPGNYSLPFQFTLPLHLPSSFQAEFGFIRYVCFATATILPGQTCSMATTKQCKEFKVEKEIDIVDVVRFQDLRHVGRQRPVQAEECFELIGCCRKQGRIEALIRLDEGVFLVGDTILAKLEIQNCSRRRPLRRCSLFLLQEALFHAQSFHGTTSSNRTLVKVLDVASLQLPHPGDRVSQNVELHIPQNTQPSSLDAPLIRLSMVLTSKEQATLFADSTPPPIASLKSLTCRAIAIKFVSINFGNDCSFGKNFSLKCQKPSLNIVVALEDDLWNWIKEAVNELQAWLEKIASLFVDLAFEDVSGYLMQFIGKIHWRRGCIEVDEVRTVEAIINTDEICPRFAFQLFCAYAMVEKFELISVYYLRQLEFTLPSHPLYHFWFYVIFKQWNVFNELAITTRMLVSNVFTWAMYHGFVELTEFLWCRMNQSQLEMSCVIHWNRFCKNATNGRVFAYLCNKLCQRNENSICRMTIACFFRTVQRRGFREGSSLLAFLLINGCAILKARLFEAKGFEVLRSVVKHFDFRLYRILELSISPDQLEKAVRTLRPHFTKEEFNFFRSAQRRHQFT</sequence>
<name>A0A0V1BFI1_TRISP</name>
<dbReference type="InterPro" id="IPR008855">
    <property type="entry name" value="TRAP-delta"/>
</dbReference>
<evidence type="ECO:0000256" key="2">
    <source>
        <dbReference type="SAM" id="SignalP"/>
    </source>
</evidence>
<feature type="chain" id="PRO_5006875179" evidence="2">
    <location>
        <begin position="19"/>
        <end position="802"/>
    </location>
</feature>
<protein>
    <submittedName>
        <fullName evidence="4">Translocon-associated protein subunit delta</fullName>
    </submittedName>
</protein>
<keyword evidence="2" id="KW-0732">Signal</keyword>
<dbReference type="GO" id="GO:0016020">
    <property type="term" value="C:membrane"/>
    <property type="evidence" value="ECO:0007669"/>
    <property type="project" value="InterPro"/>
</dbReference>
<dbReference type="SUPFAM" id="SSF81296">
    <property type="entry name" value="E set domains"/>
    <property type="match status" value="1"/>
</dbReference>
<dbReference type="InterPro" id="IPR011021">
    <property type="entry name" value="Arrestin-like_N"/>
</dbReference>
<dbReference type="GO" id="GO:0015031">
    <property type="term" value="P:protein transport"/>
    <property type="evidence" value="ECO:0007669"/>
    <property type="project" value="TreeGrafter"/>
</dbReference>
<dbReference type="PANTHER" id="PTHR11188">
    <property type="entry name" value="ARRESTIN DOMAIN CONTAINING PROTEIN"/>
    <property type="match status" value="1"/>
</dbReference>
<feature type="signal peptide" evidence="2">
    <location>
        <begin position="1"/>
        <end position="18"/>
    </location>
</feature>
<evidence type="ECO:0000259" key="3">
    <source>
        <dbReference type="Pfam" id="PF00339"/>
    </source>
</evidence>
<organism evidence="4 5">
    <name type="scientific">Trichinella spiralis</name>
    <name type="common">Trichina worm</name>
    <dbReference type="NCBI Taxonomy" id="6334"/>
    <lineage>
        <taxon>Eukaryota</taxon>
        <taxon>Metazoa</taxon>
        <taxon>Ecdysozoa</taxon>
        <taxon>Nematoda</taxon>
        <taxon>Enoplea</taxon>
        <taxon>Dorylaimia</taxon>
        <taxon>Trichinellida</taxon>
        <taxon>Trichinellidae</taxon>
        <taxon>Trichinella</taxon>
    </lineage>
</organism>
<dbReference type="Pfam" id="PF05404">
    <property type="entry name" value="TRAP-delta"/>
    <property type="match status" value="1"/>
</dbReference>
<dbReference type="OrthoDB" id="2333384at2759"/>
<dbReference type="InterPro" id="IPR014752">
    <property type="entry name" value="Arrestin-like_C"/>
</dbReference>
<gene>
    <name evidence="4" type="primary">Ssr4</name>
    <name evidence="4" type="ORF">T01_233</name>
</gene>
<dbReference type="InterPro" id="IPR050357">
    <property type="entry name" value="Arrestin_domain-protein"/>
</dbReference>
<accession>A0A0V1BFI1</accession>
<feature type="domain" description="Arrestin-like N-terminal" evidence="3">
    <location>
        <begin position="159"/>
        <end position="274"/>
    </location>
</feature>
<dbReference type="EMBL" id="JYDH01000050">
    <property type="protein sequence ID" value="KRY35766.1"/>
    <property type="molecule type" value="Genomic_DNA"/>
</dbReference>